<dbReference type="Pfam" id="PF04714">
    <property type="entry name" value="BCL_N"/>
    <property type="match status" value="1"/>
</dbReference>
<dbReference type="PANTHER" id="PTHR12767">
    <property type="entry name" value="BCL7 RELATED"/>
    <property type="match status" value="1"/>
</dbReference>
<evidence type="ECO:0000256" key="2">
    <source>
        <dbReference type="SAM" id="MobiDB-lite"/>
    </source>
</evidence>
<dbReference type="EMBL" id="HACA01032437">
    <property type="protein sequence ID" value="CDW49798.1"/>
    <property type="molecule type" value="Transcribed_RNA"/>
</dbReference>
<evidence type="ECO:0000313" key="3">
    <source>
        <dbReference type="EMBL" id="CDW49798.1"/>
    </source>
</evidence>
<accession>A0A0K2VH75</accession>
<feature type="compositionally biased region" description="Low complexity" evidence="2">
    <location>
        <begin position="64"/>
        <end position="103"/>
    </location>
</feature>
<comment type="similarity">
    <text evidence="1">Belongs to the BCL7 family.</text>
</comment>
<feature type="compositionally biased region" description="Polar residues" evidence="2">
    <location>
        <begin position="140"/>
        <end position="153"/>
    </location>
</feature>
<protein>
    <submittedName>
        <fullName evidence="3">Uncharacterized protein</fullName>
    </submittedName>
</protein>
<feature type="region of interest" description="Disordered" evidence="2">
    <location>
        <begin position="1"/>
        <end position="24"/>
    </location>
</feature>
<feature type="compositionally biased region" description="Basic and acidic residues" evidence="2">
    <location>
        <begin position="14"/>
        <end position="24"/>
    </location>
</feature>
<feature type="compositionally biased region" description="Low complexity" evidence="2">
    <location>
        <begin position="110"/>
        <end position="124"/>
    </location>
</feature>
<dbReference type="AlphaFoldDB" id="A0A0K2VH75"/>
<feature type="non-terminal residue" evidence="3">
    <location>
        <position position="1"/>
    </location>
</feature>
<dbReference type="PANTHER" id="PTHR12767:SF9">
    <property type="entry name" value="BCL7-LIKE"/>
    <property type="match status" value="1"/>
</dbReference>
<evidence type="ECO:0000256" key="1">
    <source>
        <dbReference type="ARBA" id="ARBA00010326"/>
    </source>
</evidence>
<proteinExistence type="inferred from homology"/>
<name>A0A0K2VH75_LEPSM</name>
<feature type="region of interest" description="Disordered" evidence="2">
    <location>
        <begin position="58"/>
        <end position="153"/>
    </location>
</feature>
<dbReference type="InterPro" id="IPR006804">
    <property type="entry name" value="BCL7"/>
</dbReference>
<dbReference type="OrthoDB" id="5989898at2759"/>
<reference evidence="3" key="1">
    <citation type="submission" date="2014-05" db="EMBL/GenBank/DDBJ databases">
        <authorList>
            <person name="Chronopoulou M."/>
        </authorList>
    </citation>
    <scope>NUCLEOTIDE SEQUENCE</scope>
    <source>
        <tissue evidence="3">Whole organism</tissue>
    </source>
</reference>
<sequence>DIEGGSGKKMSRSGRAETRSRTKDEVKRIMMSIDKVRHWEKKWVTLSDTSMKILKWVPSTTNRSSGNSPPKNINSNNSSLNNTSNTNSSNTNTNGANNGTTPSDNKAKSDNGSTSSSLSNANYNKSDPNKKLNFTELQEESNQSAVSDSQDGN</sequence>
<organism evidence="3">
    <name type="scientific">Lepeophtheirus salmonis</name>
    <name type="common">Salmon louse</name>
    <name type="synonym">Caligus salmonis</name>
    <dbReference type="NCBI Taxonomy" id="72036"/>
    <lineage>
        <taxon>Eukaryota</taxon>
        <taxon>Metazoa</taxon>
        <taxon>Ecdysozoa</taxon>
        <taxon>Arthropoda</taxon>
        <taxon>Crustacea</taxon>
        <taxon>Multicrustacea</taxon>
        <taxon>Hexanauplia</taxon>
        <taxon>Copepoda</taxon>
        <taxon>Siphonostomatoida</taxon>
        <taxon>Caligidae</taxon>
        <taxon>Lepeophtheirus</taxon>
    </lineage>
</organism>